<sequence>MYRLFFDFSFHPDFQLYLPQALLAQQRSSSWFLLKKASPEVMKNIPIPLRASEKEALAITYSLQPHLLAQKYNPKNLPIEELFKNKSQKKYIQEQIEEKTNALLSLIAKEALWLTTHCQKEQPIERQLIEVSPKELHTVLEFEKTPEGIAYHLFLLAEEKLIPAKHQITLLSQKKSWIVIDQKLTLLEDIPAQLLKPFLGKTSVEIPQRMVQEYFDKFLKEVLQRVEVCSVGFDILTKDSLQGTSLHFVHDFLSGQYKLYVAFDYGGYTFYSNQRRAQQSLLDITPEGDIHIQHFRRNPIEEARKVQILKDLGLQEVEGFFWVDDPYPFATYLHLLPYREVLEAQGLPLAPIEIEGKQTYLQHFDIQLNETTGQQDWFDVDIWITQGDFRLPFASLIKNLRENNPLYPLPDGSWLVIPKEWFARYERLAKFGQEHQGKIRLARSHYALLDTLAEAKPKEWVSGIHYQPSPRLKASLRPYQREGVEWLLEHYHNQMGACLADDMGLGKTLQILAMLIAVHDTYPLKQTDFPTDIFQLGQMQREPLKALIVLPSSLIFNWYEEIKRFTPDLRCTQYIGNDRKTKVRRLLNYDIVLTSYPILTRDIALLEKHLFSFIILDESQRIKNKNSQVFKAIDRLQGTHRFSLSGTPIENSLSDLWAQMQFINPNILGTFAQFSKYFLPEIQKKHNPIALEELKTIINPFLLRRTKEQVLQDLPDMEEQIIYCPMSDLQGKWYEQEKSKVRNALLQVAPQGKNIHSLNMLMRLRQISNHPQLVDPKSDIPSGKYEEVVSCLEQLLLSAQKALIFSSFTSHLEIYQRWCDEQKIKYALLTGATALPDRKVQVERFQKDKEVPFFFISLKAGEVGLNLTAASYVLLLDPWWNPFAERQAIARAHRLGQEQKVNVIRFVSQHTLEEKIIRLQQHKRELSEHIIEEDTLMKEELLELLE</sequence>
<dbReference type="InterPro" id="IPR000330">
    <property type="entry name" value="SNF2_N"/>
</dbReference>
<keyword evidence="5" id="KW-0723">Serine/threonine-protein kinase</keyword>
<accession>A0A250FS51</accession>
<dbReference type="AlphaFoldDB" id="A0A250FS51"/>
<evidence type="ECO:0000256" key="2">
    <source>
        <dbReference type="SAM" id="Coils"/>
    </source>
</evidence>
<proteinExistence type="predicted"/>
<dbReference type="Pfam" id="PF00271">
    <property type="entry name" value="Helicase_C"/>
    <property type="match status" value="1"/>
</dbReference>
<evidence type="ECO:0000259" key="3">
    <source>
        <dbReference type="PROSITE" id="PS51192"/>
    </source>
</evidence>
<evidence type="ECO:0000256" key="1">
    <source>
        <dbReference type="ARBA" id="ARBA00022801"/>
    </source>
</evidence>
<organism evidence="5 6">
    <name type="scientific">Capnocytophaga gingivalis</name>
    <dbReference type="NCBI Taxonomy" id="1017"/>
    <lineage>
        <taxon>Bacteria</taxon>
        <taxon>Pseudomonadati</taxon>
        <taxon>Bacteroidota</taxon>
        <taxon>Flavobacteriia</taxon>
        <taxon>Flavobacteriales</taxon>
        <taxon>Flavobacteriaceae</taxon>
        <taxon>Capnocytophaga</taxon>
    </lineage>
</organism>
<dbReference type="PROSITE" id="PS51194">
    <property type="entry name" value="HELICASE_CTER"/>
    <property type="match status" value="1"/>
</dbReference>
<keyword evidence="5" id="KW-0418">Kinase</keyword>
<dbReference type="SMART" id="SM00490">
    <property type="entry name" value="HELICc"/>
    <property type="match status" value="1"/>
</dbReference>
<dbReference type="CDD" id="cd18793">
    <property type="entry name" value="SF2_C_SNF"/>
    <property type="match status" value="1"/>
</dbReference>
<dbReference type="Gene3D" id="3.40.50.300">
    <property type="entry name" value="P-loop containing nucleotide triphosphate hydrolases"/>
    <property type="match status" value="1"/>
</dbReference>
<dbReference type="SMART" id="SM00487">
    <property type="entry name" value="DEXDc"/>
    <property type="match status" value="1"/>
</dbReference>
<dbReference type="PANTHER" id="PTHR10799">
    <property type="entry name" value="SNF2/RAD54 HELICASE FAMILY"/>
    <property type="match status" value="1"/>
</dbReference>
<name>A0A250FS51_9FLAO</name>
<evidence type="ECO:0000313" key="6">
    <source>
        <dbReference type="Proteomes" id="UP000217250"/>
    </source>
</evidence>
<keyword evidence="2" id="KW-0175">Coiled coil</keyword>
<dbReference type="GeneID" id="84808275"/>
<dbReference type="EMBL" id="CP022386">
    <property type="protein sequence ID" value="ATA86898.1"/>
    <property type="molecule type" value="Genomic_DNA"/>
</dbReference>
<dbReference type="Pfam" id="PF00176">
    <property type="entry name" value="SNF2-rel_dom"/>
    <property type="match status" value="1"/>
</dbReference>
<reference evidence="6" key="1">
    <citation type="submission" date="2017-06" db="EMBL/GenBank/DDBJ databases">
        <title>Capnocytophaga spp. assemblies.</title>
        <authorList>
            <person name="Gulvik C.A."/>
        </authorList>
    </citation>
    <scope>NUCLEOTIDE SEQUENCE [LARGE SCALE GENOMIC DNA]</scope>
    <source>
        <strain evidence="6">H1496</strain>
    </source>
</reference>
<dbReference type="Proteomes" id="UP000217250">
    <property type="component" value="Chromosome"/>
</dbReference>
<dbReference type="Gene3D" id="3.40.50.10810">
    <property type="entry name" value="Tandem AAA-ATPase domain"/>
    <property type="match status" value="1"/>
</dbReference>
<feature type="domain" description="Helicase ATP-binding" evidence="3">
    <location>
        <begin position="488"/>
        <end position="666"/>
    </location>
</feature>
<dbReference type="OrthoDB" id="9760715at2"/>
<dbReference type="InterPro" id="IPR027417">
    <property type="entry name" value="P-loop_NTPase"/>
</dbReference>
<dbReference type="InterPro" id="IPR038718">
    <property type="entry name" value="SNF2-like_sf"/>
</dbReference>
<gene>
    <name evidence="5" type="ORF">CGC50_06875</name>
</gene>
<dbReference type="GO" id="GO:0016787">
    <property type="term" value="F:hydrolase activity"/>
    <property type="evidence" value="ECO:0007669"/>
    <property type="project" value="UniProtKB-KW"/>
</dbReference>
<evidence type="ECO:0000313" key="5">
    <source>
        <dbReference type="EMBL" id="ATA86898.1"/>
    </source>
</evidence>
<dbReference type="SUPFAM" id="SSF52540">
    <property type="entry name" value="P-loop containing nucleoside triphosphate hydrolases"/>
    <property type="match status" value="2"/>
</dbReference>
<dbReference type="GO" id="GO:0004674">
    <property type="term" value="F:protein serine/threonine kinase activity"/>
    <property type="evidence" value="ECO:0007669"/>
    <property type="project" value="UniProtKB-KW"/>
</dbReference>
<evidence type="ECO:0000259" key="4">
    <source>
        <dbReference type="PROSITE" id="PS51194"/>
    </source>
</evidence>
<dbReference type="InterPro" id="IPR014001">
    <property type="entry name" value="Helicase_ATP-bd"/>
</dbReference>
<keyword evidence="1" id="KW-0378">Hydrolase</keyword>
<dbReference type="InterPro" id="IPR049730">
    <property type="entry name" value="SNF2/RAD54-like_C"/>
</dbReference>
<feature type="coiled-coil region" evidence="2">
    <location>
        <begin position="912"/>
        <end position="939"/>
    </location>
</feature>
<feature type="domain" description="Helicase C-terminal" evidence="4">
    <location>
        <begin position="791"/>
        <end position="942"/>
    </location>
</feature>
<dbReference type="RefSeq" id="WP_095910219.1">
    <property type="nucleotide sequence ID" value="NZ_CP022386.1"/>
</dbReference>
<keyword evidence="5" id="KW-0808">Transferase</keyword>
<dbReference type="GO" id="GO:0005524">
    <property type="term" value="F:ATP binding"/>
    <property type="evidence" value="ECO:0007669"/>
    <property type="project" value="InterPro"/>
</dbReference>
<dbReference type="PROSITE" id="PS51192">
    <property type="entry name" value="HELICASE_ATP_BIND_1"/>
    <property type="match status" value="1"/>
</dbReference>
<protein>
    <submittedName>
        <fullName evidence="5">Serine/threonine protein kinase</fullName>
    </submittedName>
</protein>
<dbReference type="KEGG" id="cgh:CGC50_06875"/>
<dbReference type="InterPro" id="IPR001650">
    <property type="entry name" value="Helicase_C-like"/>
</dbReference>